<name>A0A5B7K984_PORTR</name>
<reference evidence="1 2" key="1">
    <citation type="submission" date="2019-05" db="EMBL/GenBank/DDBJ databases">
        <title>Another draft genome of Portunus trituberculatus and its Hox gene families provides insights of decapod evolution.</title>
        <authorList>
            <person name="Jeong J.-H."/>
            <person name="Song I."/>
            <person name="Kim S."/>
            <person name="Choi T."/>
            <person name="Kim D."/>
            <person name="Ryu S."/>
            <person name="Kim W."/>
        </authorList>
    </citation>
    <scope>NUCLEOTIDE SEQUENCE [LARGE SCALE GENOMIC DNA]</scope>
    <source>
        <tissue evidence="1">Muscle</tissue>
    </source>
</reference>
<sequence length="99" mass="10614">MLTTLEKHKRQRGWRGTVAACVPLPSPGGQLLQHQLGPLFTHPRKTPRGPSEQSSLVMTQIISAPIPGKVNNDAATSTSSILPSGLICYRKANKVQGFG</sequence>
<gene>
    <name evidence="1" type="ORF">E2C01_099034</name>
</gene>
<evidence type="ECO:0000313" key="2">
    <source>
        <dbReference type="Proteomes" id="UP000324222"/>
    </source>
</evidence>
<protein>
    <submittedName>
        <fullName evidence="1">Uncharacterized protein</fullName>
    </submittedName>
</protein>
<keyword evidence="2" id="KW-1185">Reference proteome</keyword>
<evidence type="ECO:0000313" key="1">
    <source>
        <dbReference type="EMBL" id="MPD03396.1"/>
    </source>
</evidence>
<comment type="caution">
    <text evidence="1">The sequence shown here is derived from an EMBL/GenBank/DDBJ whole genome shotgun (WGS) entry which is preliminary data.</text>
</comment>
<dbReference type="AlphaFoldDB" id="A0A5B7K984"/>
<accession>A0A5B7K984</accession>
<dbReference type="Proteomes" id="UP000324222">
    <property type="component" value="Unassembled WGS sequence"/>
</dbReference>
<dbReference type="EMBL" id="VSRR010135932">
    <property type="protein sequence ID" value="MPD03396.1"/>
    <property type="molecule type" value="Genomic_DNA"/>
</dbReference>
<proteinExistence type="predicted"/>
<organism evidence="1 2">
    <name type="scientific">Portunus trituberculatus</name>
    <name type="common">Swimming crab</name>
    <name type="synonym">Neptunus trituberculatus</name>
    <dbReference type="NCBI Taxonomy" id="210409"/>
    <lineage>
        <taxon>Eukaryota</taxon>
        <taxon>Metazoa</taxon>
        <taxon>Ecdysozoa</taxon>
        <taxon>Arthropoda</taxon>
        <taxon>Crustacea</taxon>
        <taxon>Multicrustacea</taxon>
        <taxon>Malacostraca</taxon>
        <taxon>Eumalacostraca</taxon>
        <taxon>Eucarida</taxon>
        <taxon>Decapoda</taxon>
        <taxon>Pleocyemata</taxon>
        <taxon>Brachyura</taxon>
        <taxon>Eubrachyura</taxon>
        <taxon>Portunoidea</taxon>
        <taxon>Portunidae</taxon>
        <taxon>Portuninae</taxon>
        <taxon>Portunus</taxon>
    </lineage>
</organism>